<protein>
    <recommendedName>
        <fullName evidence="4">Nicotinamide riboside transporter PnuC</fullName>
    </recommendedName>
</protein>
<accession>A0ABS3Q788</accession>
<keyword evidence="12" id="KW-1185">Reference proteome</keyword>
<evidence type="ECO:0000256" key="5">
    <source>
        <dbReference type="ARBA" id="ARBA00022448"/>
    </source>
</evidence>
<feature type="transmembrane region" description="Helical" evidence="10">
    <location>
        <begin position="57"/>
        <end position="76"/>
    </location>
</feature>
<gene>
    <name evidence="11" type="ORF">J3998_09465</name>
</gene>
<dbReference type="EMBL" id="JAGETV010000018">
    <property type="protein sequence ID" value="MBO1927804.1"/>
    <property type="molecule type" value="Genomic_DNA"/>
</dbReference>
<feature type="transmembrane region" description="Helical" evidence="10">
    <location>
        <begin position="6"/>
        <end position="27"/>
    </location>
</feature>
<evidence type="ECO:0000256" key="9">
    <source>
        <dbReference type="ARBA" id="ARBA00023136"/>
    </source>
</evidence>
<comment type="caution">
    <text evidence="11">The sequence shown here is derived from an EMBL/GenBank/DDBJ whole genome shotgun (WGS) entry which is preliminary data.</text>
</comment>
<dbReference type="Proteomes" id="UP000664835">
    <property type="component" value="Unassembled WGS sequence"/>
</dbReference>
<dbReference type="Pfam" id="PF04973">
    <property type="entry name" value="NMN_transporter"/>
    <property type="match status" value="1"/>
</dbReference>
<keyword evidence="8 10" id="KW-1133">Transmembrane helix</keyword>
<dbReference type="PANTHER" id="PTHR36122:SF2">
    <property type="entry name" value="NICOTINAMIDE RIBOSIDE TRANSPORTER PNUC"/>
    <property type="match status" value="1"/>
</dbReference>
<keyword evidence="6" id="KW-1003">Cell membrane</keyword>
<dbReference type="NCBIfam" id="TIGR01528">
    <property type="entry name" value="NMN_trans_PnuC"/>
    <property type="match status" value="1"/>
</dbReference>
<keyword evidence="7 10" id="KW-0812">Transmembrane</keyword>
<proteinExistence type="inferred from homology"/>
<feature type="transmembrane region" description="Helical" evidence="10">
    <location>
        <begin position="34"/>
        <end position="51"/>
    </location>
</feature>
<evidence type="ECO:0000313" key="12">
    <source>
        <dbReference type="Proteomes" id="UP000664835"/>
    </source>
</evidence>
<evidence type="ECO:0000256" key="1">
    <source>
        <dbReference type="ARBA" id="ARBA00002672"/>
    </source>
</evidence>
<evidence type="ECO:0000256" key="8">
    <source>
        <dbReference type="ARBA" id="ARBA00022989"/>
    </source>
</evidence>
<feature type="transmembrane region" description="Helical" evidence="10">
    <location>
        <begin position="101"/>
        <end position="121"/>
    </location>
</feature>
<evidence type="ECO:0000256" key="2">
    <source>
        <dbReference type="ARBA" id="ARBA00004651"/>
    </source>
</evidence>
<organism evidence="11 12">
    <name type="scientific">Thiomicrorhabdus marina</name>
    <dbReference type="NCBI Taxonomy" id="2818442"/>
    <lineage>
        <taxon>Bacteria</taxon>
        <taxon>Pseudomonadati</taxon>
        <taxon>Pseudomonadota</taxon>
        <taxon>Gammaproteobacteria</taxon>
        <taxon>Thiotrichales</taxon>
        <taxon>Piscirickettsiaceae</taxon>
        <taxon>Thiomicrorhabdus</taxon>
    </lineage>
</organism>
<name>A0ABS3Q788_9GAMM</name>
<feature type="transmembrane region" description="Helical" evidence="10">
    <location>
        <begin position="175"/>
        <end position="191"/>
    </location>
</feature>
<reference evidence="11 12" key="1">
    <citation type="submission" date="2021-03" db="EMBL/GenBank/DDBJ databases">
        <title>Thiomicrorhabdus sp.nov.,novel sulfur-oxidizing bacteria isolated from coastal sediment.</title>
        <authorList>
            <person name="Liu X."/>
        </authorList>
    </citation>
    <scope>NUCLEOTIDE SEQUENCE [LARGE SCALE GENOMIC DNA]</scope>
    <source>
        <strain evidence="11 12">6S2-11</strain>
    </source>
</reference>
<evidence type="ECO:0000256" key="10">
    <source>
        <dbReference type="SAM" id="Phobius"/>
    </source>
</evidence>
<comment type="function">
    <text evidence="1">Required for nicotinamide riboside transport across the inner membrane.</text>
</comment>
<dbReference type="InterPro" id="IPR006419">
    <property type="entry name" value="NMN_transpt_PnuC"/>
</dbReference>
<comment type="subcellular location">
    <subcellularLocation>
        <location evidence="2">Cell membrane</location>
        <topology evidence="2">Multi-pass membrane protein</topology>
    </subcellularLocation>
</comment>
<keyword evidence="9 10" id="KW-0472">Membrane</keyword>
<comment type="similarity">
    <text evidence="3">Belongs to the nicotinamide ribonucleoside (NR) uptake permease (TC 4.B.1) family.</text>
</comment>
<evidence type="ECO:0000256" key="7">
    <source>
        <dbReference type="ARBA" id="ARBA00022692"/>
    </source>
</evidence>
<evidence type="ECO:0000313" key="11">
    <source>
        <dbReference type="EMBL" id="MBO1927804.1"/>
    </source>
</evidence>
<sequence length="205" mass="23870">MQAFDALLAQSGWEWLAVFLGIAYVILAAKNNKWAWPSAFFSTLIYTVLFWEGQLPMQALLNAYYLVMAVYGFWLWNQSEQFKIQEQTTTHVSIHRRSVNFHLLFIGIGFGLSGLIGWYLNATEASQMPYLDATVTVFSVMNTVLMARKVLENWLYWIVIDAAAIYLYWESGFYVTIMMFSLYLILAVYGFREWQKLINKTEANR</sequence>
<evidence type="ECO:0000256" key="6">
    <source>
        <dbReference type="ARBA" id="ARBA00022475"/>
    </source>
</evidence>
<evidence type="ECO:0000256" key="4">
    <source>
        <dbReference type="ARBA" id="ARBA00017522"/>
    </source>
</evidence>
<keyword evidence="5" id="KW-0813">Transport</keyword>
<dbReference type="PANTHER" id="PTHR36122">
    <property type="entry name" value="NICOTINAMIDE RIBOSIDE TRANSPORTER PNUC"/>
    <property type="match status" value="1"/>
</dbReference>
<evidence type="ECO:0000256" key="3">
    <source>
        <dbReference type="ARBA" id="ARBA00006669"/>
    </source>
</evidence>